<dbReference type="EMBL" id="CP042195">
    <property type="protein sequence ID" value="QDS74514.1"/>
    <property type="molecule type" value="Genomic_DNA"/>
</dbReference>
<dbReference type="AlphaFoldDB" id="A0A517LFW0"/>
<protein>
    <recommendedName>
        <fullName evidence="1">Phosphatidate phosphatase APP1 catalytic domain-containing protein</fullName>
    </recommendedName>
</protein>
<dbReference type="STRING" id="50376.A0A517LFW0"/>
<dbReference type="GO" id="GO:0008195">
    <property type="term" value="F:phosphatidate phosphatase activity"/>
    <property type="evidence" value="ECO:0007669"/>
    <property type="project" value="InterPro"/>
</dbReference>
<name>A0A517LFW0_9PEZI</name>
<sequence>MDANVNVIYIMETAYRKTVQKAEETPEERTQRKAASFQDIEALMPALHRRSGSTLVDNVTSYLGKRNPFAKPVDPTEHVVWLFDNTAHQGPNGKWMVSVTSAFFVKGSGKDESRVVAKIADAIGLADEAEERKTVRERVQPLMDTVLPSHTVEISLADKQTFKLGPGDRDGISNDVLTFQGTYEDGRTATSEAIGIRGTPLTTTFATASGWAVISDIDDTIKKTMTSSPIGILRTTFVDEPEPIAGMPELYKNIKQTLNNPPFWYLSASPYNLYPFLRKFRETYYPPGTMILREASWMNLAGFLTSLTQGTEAYKVDRMDMVHNSFPTRKFLCIGDSTQSDPEAYGDVYRKYPGWVGAIFIRLVEDVEPVNEAEKNQPERFEKAFRDVPKNVWTVFSDPKELWDKVARLGAAAV</sequence>
<dbReference type="InterPro" id="IPR052935">
    <property type="entry name" value="Mg2+_PAP"/>
</dbReference>
<feature type="domain" description="Phosphatidate phosphatase APP1 catalytic" evidence="1">
    <location>
        <begin position="211"/>
        <end position="362"/>
    </location>
</feature>
<dbReference type="PANTHER" id="PTHR28208:SF1">
    <property type="entry name" value="FILAMENT ORGANIZATION PROTEIN APP1-LIKE, PUTATIVE (AFU_ORTHOLOGUE AFUA_1G06650)-RELATED"/>
    <property type="match status" value="1"/>
</dbReference>
<dbReference type="PANTHER" id="PTHR28208">
    <property type="entry name" value="PHOSPHATIDATE PHOSPHATASE APP1"/>
    <property type="match status" value="1"/>
</dbReference>
<accession>A0A517LFW0</accession>
<reference evidence="2 3" key="1">
    <citation type="submission" date="2019-07" db="EMBL/GenBank/DDBJ databases">
        <title>Finished genome of Venturia effusa.</title>
        <authorList>
            <person name="Young C.A."/>
            <person name="Cox M.P."/>
            <person name="Ganley A.R.D."/>
            <person name="David W.J."/>
        </authorList>
    </citation>
    <scope>NUCLEOTIDE SEQUENCE [LARGE SCALE GENOMIC DNA]</scope>
    <source>
        <strain evidence="3">albino</strain>
    </source>
</reference>
<dbReference type="OrthoDB" id="414243at2759"/>
<dbReference type="Pfam" id="PF09949">
    <property type="entry name" value="APP1_cat"/>
    <property type="match status" value="1"/>
</dbReference>
<dbReference type="GO" id="GO:0030479">
    <property type="term" value="C:actin cortical patch"/>
    <property type="evidence" value="ECO:0007669"/>
    <property type="project" value="TreeGrafter"/>
</dbReference>
<organism evidence="2 3">
    <name type="scientific">Venturia effusa</name>
    <dbReference type="NCBI Taxonomy" id="50376"/>
    <lineage>
        <taxon>Eukaryota</taxon>
        <taxon>Fungi</taxon>
        <taxon>Dikarya</taxon>
        <taxon>Ascomycota</taxon>
        <taxon>Pezizomycotina</taxon>
        <taxon>Dothideomycetes</taxon>
        <taxon>Pleosporomycetidae</taxon>
        <taxon>Venturiales</taxon>
        <taxon>Venturiaceae</taxon>
        <taxon>Venturia</taxon>
    </lineage>
</organism>
<evidence type="ECO:0000313" key="3">
    <source>
        <dbReference type="Proteomes" id="UP000316270"/>
    </source>
</evidence>
<dbReference type="InterPro" id="IPR019236">
    <property type="entry name" value="APP1_cat"/>
</dbReference>
<evidence type="ECO:0000259" key="1">
    <source>
        <dbReference type="Pfam" id="PF09949"/>
    </source>
</evidence>
<evidence type="ECO:0000313" key="2">
    <source>
        <dbReference type="EMBL" id="QDS74514.1"/>
    </source>
</evidence>
<dbReference type="Proteomes" id="UP000316270">
    <property type="component" value="Chromosome 11"/>
</dbReference>
<gene>
    <name evidence="2" type="ORF">FKW77_007303</name>
</gene>
<keyword evidence="3" id="KW-1185">Reference proteome</keyword>
<proteinExistence type="predicted"/>